<reference evidence="3 4" key="1">
    <citation type="journal article" date="2016" name="Appl. Microbiol. Biotechnol.">
        <title>Characterization of T-DNA insertion mutants with decreased virulence in the entomopathogenic fungus Beauveria bassiana JEF-007.</title>
        <authorList>
            <person name="Kim S."/>
            <person name="Lee S.J."/>
            <person name="Nai Y.S."/>
            <person name="Yu J.S."/>
            <person name="Lee M.R."/>
            <person name="Yang Y.T."/>
            <person name="Kim J.S."/>
        </authorList>
    </citation>
    <scope>NUCLEOTIDE SEQUENCE [LARGE SCALE GENOMIC DNA]</scope>
    <source>
        <strain evidence="3 4">JEF-007</strain>
    </source>
</reference>
<keyword evidence="1" id="KW-0472">Membrane</keyword>
<proteinExistence type="predicted"/>
<comment type="caution">
    <text evidence="3">The sequence shown here is derived from an EMBL/GenBank/DDBJ whole genome shotgun (WGS) entry which is preliminary data.</text>
</comment>
<feature type="transmembrane region" description="Helical" evidence="1">
    <location>
        <begin position="103"/>
        <end position="127"/>
    </location>
</feature>
<evidence type="ECO:0000313" key="4">
    <source>
        <dbReference type="Proteomes" id="UP000235728"/>
    </source>
</evidence>
<sequence>MLIWTGKLPDKHDTLGAHSDGGVAIKILSDIGLLVSILRPRVFFKRSAERYRFFHLGRLLFAPCCSRGLAGDSRRRHTPYGWYGGSLAINVACALVLPDTFAMFAFVATVSVVAIVNTVAILANLVLREGSLAHGSARCVSVWGLVLDCIADFVPRGGAVFGHGALTI</sequence>
<evidence type="ECO:0000313" key="3">
    <source>
        <dbReference type="EMBL" id="PMB65627.1"/>
    </source>
</evidence>
<dbReference type="EMBL" id="MRVG01000010">
    <property type="protein sequence ID" value="PMB65627.1"/>
    <property type="molecule type" value="Genomic_DNA"/>
</dbReference>
<evidence type="ECO:0000313" key="2">
    <source>
        <dbReference type="EMBL" id="PMB63755.1"/>
    </source>
</evidence>
<dbReference type="Proteomes" id="UP000235728">
    <property type="component" value="Unassembled WGS sequence"/>
</dbReference>
<feature type="transmembrane region" description="Helical" evidence="1">
    <location>
        <begin position="23"/>
        <end position="44"/>
    </location>
</feature>
<keyword evidence="1" id="KW-0812">Transmembrane</keyword>
<dbReference type="EMBL" id="MRVG01000017">
    <property type="protein sequence ID" value="PMB63755.1"/>
    <property type="molecule type" value="Genomic_DNA"/>
</dbReference>
<name>A0A2N6NEC9_BEABA</name>
<keyword evidence="1" id="KW-1133">Transmembrane helix</keyword>
<protein>
    <submittedName>
        <fullName evidence="3">Uncharacterized protein</fullName>
    </submittedName>
</protein>
<organism evidence="3 4">
    <name type="scientific">Beauveria bassiana</name>
    <name type="common">White muscardine disease fungus</name>
    <name type="synonym">Tritirachium shiotae</name>
    <dbReference type="NCBI Taxonomy" id="176275"/>
    <lineage>
        <taxon>Eukaryota</taxon>
        <taxon>Fungi</taxon>
        <taxon>Dikarya</taxon>
        <taxon>Ascomycota</taxon>
        <taxon>Pezizomycotina</taxon>
        <taxon>Sordariomycetes</taxon>
        <taxon>Hypocreomycetidae</taxon>
        <taxon>Hypocreales</taxon>
        <taxon>Cordycipitaceae</taxon>
        <taxon>Beauveria</taxon>
    </lineage>
</organism>
<feature type="transmembrane region" description="Helical" evidence="1">
    <location>
        <begin position="80"/>
        <end position="97"/>
    </location>
</feature>
<evidence type="ECO:0000256" key="1">
    <source>
        <dbReference type="SAM" id="Phobius"/>
    </source>
</evidence>
<dbReference type="AlphaFoldDB" id="A0A2N6NEC9"/>
<gene>
    <name evidence="3" type="ORF">BM221_008988</name>
    <name evidence="2" type="ORF">BM221_010497</name>
</gene>
<accession>A0A2N6NEC9</accession>